<dbReference type="InterPro" id="IPR050793">
    <property type="entry name" value="CMP-NeuNAc_synthase"/>
</dbReference>
<dbReference type="EMBL" id="PDKN01000007">
    <property type="protein sequence ID" value="RXJ55374.1"/>
    <property type="molecule type" value="Genomic_DNA"/>
</dbReference>
<dbReference type="Proteomes" id="UP000290657">
    <property type="component" value="Unassembled WGS sequence"/>
</dbReference>
<proteinExistence type="predicted"/>
<gene>
    <name evidence="1" type="ORF">CRV04_09720</name>
</gene>
<name>A0A4Q0XPR9_9BACT</name>
<evidence type="ECO:0000313" key="2">
    <source>
        <dbReference type="Proteomes" id="UP000290657"/>
    </source>
</evidence>
<dbReference type="SUPFAM" id="SSF53448">
    <property type="entry name" value="Nucleotide-diphospho-sugar transferases"/>
    <property type="match status" value="1"/>
</dbReference>
<dbReference type="AlphaFoldDB" id="A0A4Q0XPR9"/>
<dbReference type="Gene3D" id="3.90.550.10">
    <property type="entry name" value="Spore Coat Polysaccharide Biosynthesis Protein SpsA, Chain A"/>
    <property type="match status" value="1"/>
</dbReference>
<evidence type="ECO:0000313" key="1">
    <source>
        <dbReference type="EMBL" id="RXJ55374.1"/>
    </source>
</evidence>
<reference evidence="1 2" key="1">
    <citation type="submission" date="2017-10" db="EMBL/GenBank/DDBJ databases">
        <title>Genomics of the genus Arcobacter.</title>
        <authorList>
            <person name="Perez-Cataluna A."/>
            <person name="Figueras M.J."/>
        </authorList>
    </citation>
    <scope>NUCLEOTIDE SEQUENCE [LARGE SCALE GENOMIC DNA]</scope>
    <source>
        <strain evidence="1 2">CECT 8987</strain>
    </source>
</reference>
<dbReference type="CDD" id="cd02513">
    <property type="entry name" value="CMP-NeuAc_Synthase"/>
    <property type="match status" value="1"/>
</dbReference>
<dbReference type="Pfam" id="PF02348">
    <property type="entry name" value="CTP_transf_3"/>
    <property type="match status" value="1"/>
</dbReference>
<organism evidence="1 2">
    <name type="scientific">Candidatus Marinarcus aquaticus</name>
    <dbReference type="NCBI Taxonomy" id="2044504"/>
    <lineage>
        <taxon>Bacteria</taxon>
        <taxon>Pseudomonadati</taxon>
        <taxon>Campylobacterota</taxon>
        <taxon>Epsilonproteobacteria</taxon>
        <taxon>Campylobacterales</taxon>
        <taxon>Arcobacteraceae</taxon>
        <taxon>Candidatus Marinarcus</taxon>
    </lineage>
</organism>
<dbReference type="RefSeq" id="WP_128996658.1">
    <property type="nucleotide sequence ID" value="NZ_PDKN01000007.1"/>
</dbReference>
<dbReference type="GO" id="GO:0008781">
    <property type="term" value="F:N-acylneuraminate cytidylyltransferase activity"/>
    <property type="evidence" value="ECO:0007669"/>
    <property type="project" value="TreeGrafter"/>
</dbReference>
<sequence length="228" mass="25667">MNKSNSFLAIIPARAGSKRLPNKNRLSLCGKPLITWSIEAAKQSQYLSHIVVSSDDEAILTLASQLEVEALQRPSEFAQDSSSTVDVIKHVLQYHANYEYIVLLQPTSPLRTSQHIDQAIELLHEKNADAIISVSPTAHSPLWCNTLPKDNSMSHFLSDELKTKRSQDLPTYYQLNGAIYICKTSALLKENSLFLKENIFAFIMDKQSSVDIDDELDFLFAQTILEKK</sequence>
<dbReference type="InterPro" id="IPR029044">
    <property type="entry name" value="Nucleotide-diphossugar_trans"/>
</dbReference>
<keyword evidence="2" id="KW-1185">Reference proteome</keyword>
<dbReference type="PANTHER" id="PTHR21485">
    <property type="entry name" value="HAD SUPERFAMILY MEMBERS CMAS AND KDSC"/>
    <property type="match status" value="1"/>
</dbReference>
<dbReference type="InterPro" id="IPR003329">
    <property type="entry name" value="Cytidylyl_trans"/>
</dbReference>
<protein>
    <submittedName>
        <fullName evidence="1">CMP-N-acetlyneuraminic acid synthetase</fullName>
    </submittedName>
</protein>
<accession>A0A4Q0XPR9</accession>
<dbReference type="PANTHER" id="PTHR21485:SF6">
    <property type="entry name" value="N-ACYLNEURAMINATE CYTIDYLYLTRANSFERASE-RELATED"/>
    <property type="match status" value="1"/>
</dbReference>
<comment type="caution">
    <text evidence="1">The sequence shown here is derived from an EMBL/GenBank/DDBJ whole genome shotgun (WGS) entry which is preliminary data.</text>
</comment>
<dbReference type="OrthoDB" id="9805604at2"/>